<keyword evidence="2" id="KW-0378">Hydrolase</keyword>
<dbReference type="Pfam" id="PF01935">
    <property type="entry name" value="DUF87"/>
    <property type="match status" value="1"/>
</dbReference>
<evidence type="ECO:0000313" key="9">
    <source>
        <dbReference type="Proteomes" id="UP000680116"/>
    </source>
</evidence>
<sequence length="582" mass="62670">MTGITARENVLDPNRRIGVISSVFPSRTHVNLGDEAARSGTSLYGHALGTGQVGEFVLVDCESTVAIGRISTLRLIERDRLVVNPSLGDERRVDPIGEIDLLATLDKETGRVSQGIASRPRLGAHVYSPAPNLMSALVADAPSDKASAKARLHLGVVTSLQDATASVTPERLFGRHCAILGATGGGKSFTISKLIEESARHKCKVILIDATGEFYTLGGIARHLALGKPLNGESEVHLPHSALEEQDLYGLFQPSGKVQGPKLREAIYSLRIAHVLMTQTSAPVLALKMALTASGSLQANGLLLKAGLQRKPYDDALNALRHVIEAPDAPFNVRLLAGQIVCECIWPTDFKKAGYYGGGDGNEAYCAPLIARINAVVAGPDLRVIFEPKGPSLLSDIESFLAGDERVLRVSLASVPYGFNAREIVANAIGRRLLMLARAQRFKTAPVTVFLDEAHNFLNRKIGEDDASVRLDAFDQIAKEGRKHWLSICLATQRPRDLPEGVLSQMGAMIVHRLINDRDRDVVERACGEIDRAAVAFLPTLAPGQAAFVGVDFPFPLTVSVDMPSYPPDSRGPDFQAAWGRS</sequence>
<dbReference type="InterPro" id="IPR008571">
    <property type="entry name" value="HerA-like"/>
</dbReference>
<dbReference type="CDD" id="cd01127">
    <property type="entry name" value="TrwB_TraG_TraD_VirD4"/>
    <property type="match status" value="1"/>
</dbReference>
<protein>
    <recommendedName>
        <fullName evidence="7">AAA+ ATPase domain-containing protein</fullName>
    </recommendedName>
</protein>
<dbReference type="Pfam" id="PF05872">
    <property type="entry name" value="HerA_C"/>
    <property type="match status" value="1"/>
</dbReference>
<name>A0ABM8UCG7_9GAMM</name>
<proteinExistence type="predicted"/>
<evidence type="ECO:0000256" key="3">
    <source>
        <dbReference type="ARBA" id="ARBA00022806"/>
    </source>
</evidence>
<dbReference type="InterPro" id="IPR033186">
    <property type="entry name" value="HerA_C"/>
</dbReference>
<evidence type="ECO:0000313" key="8">
    <source>
        <dbReference type="EMBL" id="CAG4968431.1"/>
    </source>
</evidence>
<keyword evidence="6" id="KW-0413">Isomerase</keyword>
<evidence type="ECO:0000256" key="6">
    <source>
        <dbReference type="ARBA" id="ARBA00023235"/>
    </source>
</evidence>
<dbReference type="PANTHER" id="PTHR42957:SF1">
    <property type="entry name" value="HELICASE MJ1565-RELATED"/>
    <property type="match status" value="1"/>
</dbReference>
<dbReference type="InterPro" id="IPR002789">
    <property type="entry name" value="HerA_central"/>
</dbReference>
<dbReference type="Proteomes" id="UP000680116">
    <property type="component" value="Chromosome"/>
</dbReference>
<dbReference type="RefSeq" id="WP_215219297.1">
    <property type="nucleotide sequence ID" value="NZ_OU015430.1"/>
</dbReference>
<dbReference type="InterPro" id="IPR027417">
    <property type="entry name" value="P-loop_NTPase"/>
</dbReference>
<dbReference type="SMART" id="SM00382">
    <property type="entry name" value="AAA"/>
    <property type="match status" value="1"/>
</dbReference>
<dbReference type="InterPro" id="IPR003593">
    <property type="entry name" value="AAA+_ATPase"/>
</dbReference>
<keyword evidence="9" id="KW-1185">Reference proteome</keyword>
<accession>A0ABM8UCG7</accession>
<keyword evidence="5" id="KW-0238">DNA-binding</keyword>
<gene>
    <name evidence="8" type="ORF">LYB30171_00269</name>
</gene>
<dbReference type="Gene3D" id="3.40.50.300">
    <property type="entry name" value="P-loop containing nucleotide triphosphate hydrolases"/>
    <property type="match status" value="2"/>
</dbReference>
<organism evidence="8 9">
    <name type="scientific">Novilysobacter luteus</name>
    <dbReference type="NCBI Taxonomy" id="2822368"/>
    <lineage>
        <taxon>Bacteria</taxon>
        <taxon>Pseudomonadati</taxon>
        <taxon>Pseudomonadota</taxon>
        <taxon>Gammaproteobacteria</taxon>
        <taxon>Lysobacterales</taxon>
        <taxon>Lysobacteraceae</taxon>
        <taxon>Novilysobacter</taxon>
    </lineage>
</organism>
<feature type="domain" description="AAA+ ATPase" evidence="7">
    <location>
        <begin position="173"/>
        <end position="524"/>
    </location>
</feature>
<keyword evidence="3" id="KW-0347">Helicase</keyword>
<dbReference type="SUPFAM" id="SSF52540">
    <property type="entry name" value="P-loop containing nucleoside triphosphate hydrolases"/>
    <property type="match status" value="1"/>
</dbReference>
<evidence type="ECO:0000256" key="4">
    <source>
        <dbReference type="ARBA" id="ARBA00022840"/>
    </source>
</evidence>
<reference evidence="8 9" key="1">
    <citation type="submission" date="2021-04" db="EMBL/GenBank/DDBJ databases">
        <authorList>
            <person name="Rodrigo-Torres L."/>
            <person name="Arahal R. D."/>
            <person name="Lucena T."/>
        </authorList>
    </citation>
    <scope>NUCLEOTIDE SEQUENCE [LARGE SCALE GENOMIC DNA]</scope>
    <source>
        <strain evidence="8 9">CECT 30171</strain>
    </source>
</reference>
<keyword evidence="4" id="KW-0067">ATP-binding</keyword>
<evidence type="ECO:0000259" key="7">
    <source>
        <dbReference type="SMART" id="SM00382"/>
    </source>
</evidence>
<evidence type="ECO:0000256" key="2">
    <source>
        <dbReference type="ARBA" id="ARBA00022801"/>
    </source>
</evidence>
<dbReference type="EMBL" id="OU015430">
    <property type="protein sequence ID" value="CAG4968431.1"/>
    <property type="molecule type" value="Genomic_DNA"/>
</dbReference>
<keyword evidence="1" id="KW-0547">Nucleotide-binding</keyword>
<evidence type="ECO:0000256" key="1">
    <source>
        <dbReference type="ARBA" id="ARBA00022741"/>
    </source>
</evidence>
<dbReference type="PANTHER" id="PTHR42957">
    <property type="entry name" value="HELICASE MJ1565-RELATED"/>
    <property type="match status" value="1"/>
</dbReference>
<evidence type="ECO:0000256" key="5">
    <source>
        <dbReference type="ARBA" id="ARBA00023125"/>
    </source>
</evidence>